<evidence type="ECO:0000256" key="8">
    <source>
        <dbReference type="ARBA" id="ARBA00023136"/>
    </source>
</evidence>
<evidence type="ECO:0000259" key="13">
    <source>
        <dbReference type="Pfam" id="PF08407"/>
    </source>
</evidence>
<gene>
    <name evidence="14" type="ORF">Aory05_001333500</name>
</gene>
<feature type="transmembrane region" description="Helical" evidence="11">
    <location>
        <begin position="659"/>
        <end position="680"/>
    </location>
</feature>
<evidence type="ECO:0000256" key="9">
    <source>
        <dbReference type="ARBA" id="ARBA00023316"/>
    </source>
</evidence>
<evidence type="ECO:0000256" key="1">
    <source>
        <dbReference type="ARBA" id="ARBA00004651"/>
    </source>
</evidence>
<evidence type="ECO:0000256" key="11">
    <source>
        <dbReference type="RuleBase" id="RU366040"/>
    </source>
</evidence>
<dbReference type="Pfam" id="PF08407">
    <property type="entry name" value="Chitin_synth_1N"/>
    <property type="match status" value="1"/>
</dbReference>
<dbReference type="PANTHER" id="PTHR22914:SF9">
    <property type="entry name" value="CHITIN SYNTHASE 1"/>
    <property type="match status" value="1"/>
</dbReference>
<dbReference type="Proteomes" id="UP001165189">
    <property type="component" value="Unassembled WGS sequence"/>
</dbReference>
<keyword evidence="3 11" id="KW-1003">Cell membrane</keyword>
<evidence type="ECO:0000313" key="14">
    <source>
        <dbReference type="EMBL" id="GMG55146.1"/>
    </source>
</evidence>
<evidence type="ECO:0000256" key="6">
    <source>
        <dbReference type="ARBA" id="ARBA00022692"/>
    </source>
</evidence>
<evidence type="ECO:0000256" key="12">
    <source>
        <dbReference type="SAM" id="MobiDB-lite"/>
    </source>
</evidence>
<proteinExistence type="inferred from homology"/>
<dbReference type="EC" id="2.4.1.16" evidence="2 11"/>
<organism evidence="14 15">
    <name type="scientific">Aspergillus oryzae var. brunneus</name>
    <dbReference type="NCBI Taxonomy" id="332754"/>
    <lineage>
        <taxon>Eukaryota</taxon>
        <taxon>Fungi</taxon>
        <taxon>Dikarya</taxon>
        <taxon>Ascomycota</taxon>
        <taxon>Pezizomycotina</taxon>
        <taxon>Eurotiomycetes</taxon>
        <taxon>Eurotiomycetidae</taxon>
        <taxon>Eurotiales</taxon>
        <taxon>Aspergillaceae</taxon>
        <taxon>Aspergillus</taxon>
        <taxon>Aspergillus subgen. Circumdati</taxon>
    </lineage>
</organism>
<keyword evidence="7 11" id="KW-1133">Transmembrane helix</keyword>
<evidence type="ECO:0000313" key="15">
    <source>
        <dbReference type="Proteomes" id="UP001165189"/>
    </source>
</evidence>
<keyword evidence="8 11" id="KW-0472">Membrane</keyword>
<accession>A0ABQ6LE19</accession>
<protein>
    <recommendedName>
        <fullName evidence="2 11">Chitin synthase</fullName>
        <ecNumber evidence="2 11">2.4.1.16</ecNumber>
    </recommendedName>
</protein>
<comment type="caution">
    <text evidence="14">The sequence shown here is derived from an EMBL/GenBank/DDBJ whole genome shotgun (WGS) entry which is preliminary data.</text>
</comment>
<comment type="catalytic activity">
    <reaction evidence="11">
        <text>[(1-&gt;4)-N-acetyl-beta-D-glucosaminyl](n) + UDP-N-acetyl-alpha-D-glucosamine = [(1-&gt;4)-N-acetyl-beta-D-glucosaminyl](n+1) + UDP + H(+)</text>
        <dbReference type="Rhea" id="RHEA:16637"/>
        <dbReference type="Rhea" id="RHEA-COMP:9593"/>
        <dbReference type="Rhea" id="RHEA-COMP:9595"/>
        <dbReference type="ChEBI" id="CHEBI:15378"/>
        <dbReference type="ChEBI" id="CHEBI:17029"/>
        <dbReference type="ChEBI" id="CHEBI:57705"/>
        <dbReference type="ChEBI" id="CHEBI:58223"/>
        <dbReference type="EC" id="2.4.1.16"/>
    </reaction>
</comment>
<dbReference type="Pfam" id="PF01644">
    <property type="entry name" value="Chitin_synth_1"/>
    <property type="match status" value="1"/>
</dbReference>
<keyword evidence="4 11" id="KW-0328">Glycosyltransferase</keyword>
<comment type="subcellular location">
    <subcellularLocation>
        <location evidence="1 11">Cell membrane</location>
        <topology evidence="1 11">Multi-pass membrane protein</topology>
    </subcellularLocation>
</comment>
<dbReference type="InterPro" id="IPR013616">
    <property type="entry name" value="Chitin_synth_N"/>
</dbReference>
<evidence type="ECO:0000256" key="4">
    <source>
        <dbReference type="ARBA" id="ARBA00022676"/>
    </source>
</evidence>
<feature type="compositionally biased region" description="Basic and acidic residues" evidence="12">
    <location>
        <begin position="56"/>
        <end position="68"/>
    </location>
</feature>
<evidence type="ECO:0000256" key="3">
    <source>
        <dbReference type="ARBA" id="ARBA00022475"/>
    </source>
</evidence>
<dbReference type="InterPro" id="IPR004835">
    <property type="entry name" value="Chitin_synth"/>
</dbReference>
<feature type="transmembrane region" description="Helical" evidence="11">
    <location>
        <begin position="524"/>
        <end position="542"/>
    </location>
</feature>
<feature type="transmembrane region" description="Helical" evidence="11">
    <location>
        <begin position="700"/>
        <end position="725"/>
    </location>
</feature>
<keyword evidence="5 11" id="KW-0808">Transferase</keyword>
<dbReference type="CDD" id="cd04190">
    <property type="entry name" value="Chitin_synth_C"/>
    <property type="match status" value="1"/>
</dbReference>
<feature type="transmembrane region" description="Helical" evidence="11">
    <location>
        <begin position="493"/>
        <end position="512"/>
    </location>
</feature>
<feature type="transmembrane region" description="Helical" evidence="11">
    <location>
        <begin position="562"/>
        <end position="581"/>
    </location>
</feature>
<feature type="region of interest" description="Disordered" evidence="12">
    <location>
        <begin position="1"/>
        <end position="101"/>
    </location>
</feature>
<dbReference type="EMBL" id="BSYB01000109">
    <property type="protein sequence ID" value="GMG55146.1"/>
    <property type="molecule type" value="Genomic_DNA"/>
</dbReference>
<name>A0ABQ6LE19_ASPOZ</name>
<evidence type="ECO:0000256" key="5">
    <source>
        <dbReference type="ARBA" id="ARBA00022679"/>
    </source>
</evidence>
<sequence>MPSSDLLAEQPTHHQQSYPGYEYAVDPEAHHDAYYTQPYQPTVTPHDDYDLGQYPEHQHQHSYSDDRIPMLQQDNPFGPDPYSDEYQVEEQADGHTPSPAPIRRWKTVKEVQLFNGNLVLDCPIAPKLLNQVPHAEPPGRDEFTHMRYSAATCDPNDFFEERFTLRQKLFAKPRHTELFIVVTMYNEDDFLFARTLIGVFKNIEHMCSRTHSKTWGKDAWKKIVVCVISDGRAKINPRTRAVLAALGVYQDGIAKQQVNGKDVTAHIYEYTTQIALELKGTQVQIKGRSAVPVQMIFCLKEKNQKKINSHRWFFQAFGRVLDPNICVLLDAGTKPGKDSIYRLWKAFDVEPMCGGACGEIKVMLSHGKKLLNPLVAGQNFEYKLSNILDKPMESAFGFISVLPGAFSAYRFVALQNDKNGQGPLERYFLGEKMHGANAGIFTANMYLAEDRILCFEIVTKRNCRWLLQYVKSSTGETDVPDQMAEFILQRRRWLNGSFFAAVYAIAHFYQIWRSDHSAIRKFALLIEFFYQTINMLFAWFGIVSTTLPSTCHCHTNLHFRFIQYILLTPTYINVLNIYAFCNTHDITWGTKGDDKAEKLPSANLKPGGKVDVDIPQDDGDLNAQYDTELAKFAEKPPKEVQVISEEERQADYYKGFRSAVVLAWVFCNFALGAVVLSAAGLDRFDQSEKTSEDSNKRSTIYMAVVLWSVAGLSIFKFIGALWYLVVRMVCSSLIDACDDSLLMNFFVSSSVVFNYGQCFSMRMMFLGTTAGPCGTINDDDVS</sequence>
<evidence type="ECO:0000256" key="10">
    <source>
        <dbReference type="ARBA" id="ARBA00046324"/>
    </source>
</evidence>
<comment type="similarity">
    <text evidence="10">Belongs to the chitin synthase family. Class I subfamily.</text>
</comment>
<reference evidence="14" key="1">
    <citation type="submission" date="2023-04" db="EMBL/GenBank/DDBJ databases">
        <title>Aspergillus oryzae var. brunneus NBRC 4377.</title>
        <authorList>
            <person name="Ichikawa N."/>
            <person name="Sato H."/>
            <person name="Tonouchi N."/>
        </authorList>
    </citation>
    <scope>NUCLEOTIDE SEQUENCE</scope>
    <source>
        <strain evidence="14">NBRC 4377</strain>
    </source>
</reference>
<dbReference type="PANTHER" id="PTHR22914">
    <property type="entry name" value="CHITIN SYNTHASE"/>
    <property type="match status" value="1"/>
</dbReference>
<comment type="function">
    <text evidence="11">Polymerizes chitin, a structural polymer of the cell wall and septum, by transferring the sugar moiety of UDP-GlcNAc to the non-reducing end of the growing chitin polymer.</text>
</comment>
<feature type="domain" description="Chitin synthase N-terminal" evidence="13">
    <location>
        <begin position="106"/>
        <end position="177"/>
    </location>
</feature>
<keyword evidence="9 11" id="KW-0961">Cell wall biogenesis/degradation</keyword>
<feature type="compositionally biased region" description="Acidic residues" evidence="12">
    <location>
        <begin position="82"/>
        <end position="91"/>
    </location>
</feature>
<keyword evidence="15" id="KW-1185">Reference proteome</keyword>
<keyword evidence="6 11" id="KW-0812">Transmembrane</keyword>
<evidence type="ECO:0000256" key="2">
    <source>
        <dbReference type="ARBA" id="ARBA00012543"/>
    </source>
</evidence>
<evidence type="ECO:0000256" key="7">
    <source>
        <dbReference type="ARBA" id="ARBA00022989"/>
    </source>
</evidence>